<feature type="chain" id="PRO_5002665306" evidence="3">
    <location>
        <begin position="20"/>
        <end position="614"/>
    </location>
</feature>
<reference evidence="5 6" key="1">
    <citation type="submission" date="2006-02" db="EMBL/GenBank/DDBJ databases">
        <authorList>
            <person name="Amann R."/>
            <person name="Ferriera S."/>
            <person name="Johnson J."/>
            <person name="Kravitz S."/>
            <person name="Halpern A."/>
            <person name="Remington K."/>
            <person name="Beeson K."/>
            <person name="Tran B."/>
            <person name="Rogers Y.-H."/>
            <person name="Friedman R."/>
            <person name="Venter J.C."/>
        </authorList>
    </citation>
    <scope>NUCLEOTIDE SEQUENCE [LARGE SCALE GENOMIC DNA]</scope>
    <source>
        <strain evidence="5 6">DSM 3645</strain>
    </source>
</reference>
<dbReference type="PANTHER" id="PTHR42693:SF53">
    <property type="entry name" value="ENDO-4-O-SULFATASE"/>
    <property type="match status" value="1"/>
</dbReference>
<dbReference type="InterPro" id="IPR000917">
    <property type="entry name" value="Sulfatase_N"/>
</dbReference>
<dbReference type="InterPro" id="IPR017850">
    <property type="entry name" value="Alkaline_phosphatase_core_sf"/>
</dbReference>
<dbReference type="InterPro" id="IPR016024">
    <property type="entry name" value="ARM-type_fold"/>
</dbReference>
<name>A4A0J2_9BACT</name>
<dbReference type="InterPro" id="IPR050738">
    <property type="entry name" value="Sulfatase"/>
</dbReference>
<dbReference type="PANTHER" id="PTHR42693">
    <property type="entry name" value="ARYLSULFATASE FAMILY MEMBER"/>
    <property type="match status" value="1"/>
</dbReference>
<keyword evidence="3" id="KW-0732">Signal</keyword>
<comment type="caution">
    <text evidence="5">The sequence shown here is derived from an EMBL/GenBank/DDBJ whole genome shotgun (WGS) entry which is preliminary data.</text>
</comment>
<feature type="signal peptide" evidence="3">
    <location>
        <begin position="1"/>
        <end position="19"/>
    </location>
</feature>
<protein>
    <submittedName>
        <fullName evidence="5">Probable sulfatase atsG</fullName>
    </submittedName>
</protein>
<dbReference type="GO" id="GO:0004065">
    <property type="term" value="F:arylsulfatase activity"/>
    <property type="evidence" value="ECO:0007669"/>
    <property type="project" value="TreeGrafter"/>
</dbReference>
<feature type="domain" description="Sulfatase N-terminal" evidence="4">
    <location>
        <begin position="24"/>
        <end position="115"/>
    </location>
</feature>
<dbReference type="Pfam" id="PF00884">
    <property type="entry name" value="Sulfatase"/>
    <property type="match status" value="2"/>
</dbReference>
<dbReference type="HOGENOM" id="CLU_006332_7_2_0"/>
<comment type="similarity">
    <text evidence="1">Belongs to the sulfatase family.</text>
</comment>
<feature type="domain" description="Sulfatase N-terminal" evidence="4">
    <location>
        <begin position="118"/>
        <end position="294"/>
    </location>
</feature>
<sequence length="614" mass="69055">MRKLIALLVLLVSPALGLAEQKHPNILWISSEDNGPHLGCYGDEYADTPNLDALAAKGMKYLHCWSNAPVCAPARTTIISGIYPPSSGAENMRSETHLPPQFQMFPVLLQDQGYYCTNNSKEDYNLVKTGKVWDQSSRKAHWRSRPEGKPFFSVFNFTISHESQIRKRPHTAVHDPAKAPVPAYHPDLPEVRQDWAQYYDNLTTMDQQAGRVLQQLKEDGLEEDTIIFYWGDHGSGMPRSKRTPVNSGLQVPLIVHVPEKWKSLAPQEYQVGGDSERLVGFIDFAPTMLSLAGADIPAWMQGVAVMGPHEKRSPAYMYGFRGRMDERYDLVRSCSDGRYVYVRNFVTYKPHGQVLAYQMQTPTTRLWREMFLRGELNPVQSAFWQSRPAEELYDLQSDKDEVVNLATSEEHAETLQKMRGAVHAWQMEIRDLGFLPEGEIHTRSEGSSPYEMGHDPQKYPLQKIAATADMASLSKLNDLPALQKRLKDDDSAVRYWGALGIMMLGKQGVGKSTDLLRETLQDNAYAPRIVAAQALALYGSPADREKSLEVLIDSANIAENGHYSAMLALNVIDELGEMAKPLYPQIRALPTKGKNVPGRESSYVGRLVEYILED</sequence>
<dbReference type="CDD" id="cd16027">
    <property type="entry name" value="SGSH"/>
    <property type="match status" value="1"/>
</dbReference>
<dbReference type="SUPFAM" id="SSF48371">
    <property type="entry name" value="ARM repeat"/>
    <property type="match status" value="1"/>
</dbReference>
<organism evidence="5 6">
    <name type="scientific">Blastopirellula marina DSM 3645</name>
    <dbReference type="NCBI Taxonomy" id="314230"/>
    <lineage>
        <taxon>Bacteria</taxon>
        <taxon>Pseudomonadati</taxon>
        <taxon>Planctomycetota</taxon>
        <taxon>Planctomycetia</taxon>
        <taxon>Pirellulales</taxon>
        <taxon>Pirellulaceae</taxon>
        <taxon>Blastopirellula</taxon>
    </lineage>
</organism>
<keyword evidence="2" id="KW-0378">Hydrolase</keyword>
<dbReference type="AlphaFoldDB" id="A4A0J2"/>
<evidence type="ECO:0000313" key="6">
    <source>
        <dbReference type="Proteomes" id="UP000004358"/>
    </source>
</evidence>
<dbReference type="Gene3D" id="1.25.10.10">
    <property type="entry name" value="Leucine-rich Repeat Variant"/>
    <property type="match status" value="1"/>
</dbReference>
<dbReference type="RefSeq" id="WP_002653962.1">
    <property type="nucleotide sequence ID" value="NZ_CH672377.1"/>
</dbReference>
<dbReference type="InterPro" id="IPR011989">
    <property type="entry name" value="ARM-like"/>
</dbReference>
<dbReference type="OrthoDB" id="9763613at2"/>
<dbReference type="Proteomes" id="UP000004358">
    <property type="component" value="Unassembled WGS sequence"/>
</dbReference>
<dbReference type="Gene3D" id="3.40.720.10">
    <property type="entry name" value="Alkaline Phosphatase, subunit A"/>
    <property type="match status" value="1"/>
</dbReference>
<evidence type="ECO:0000256" key="2">
    <source>
        <dbReference type="ARBA" id="ARBA00022801"/>
    </source>
</evidence>
<evidence type="ECO:0000313" key="5">
    <source>
        <dbReference type="EMBL" id="EAQ77667.1"/>
    </source>
</evidence>
<proteinExistence type="inferred from homology"/>
<accession>A4A0J2</accession>
<evidence type="ECO:0000259" key="4">
    <source>
        <dbReference type="Pfam" id="PF00884"/>
    </source>
</evidence>
<dbReference type="STRING" id="314230.DSM3645_01831"/>
<gene>
    <name evidence="5" type="ORF">DSM3645_01831</name>
</gene>
<dbReference type="eggNOG" id="COG3119">
    <property type="taxonomic scope" value="Bacteria"/>
</dbReference>
<evidence type="ECO:0000256" key="3">
    <source>
        <dbReference type="SAM" id="SignalP"/>
    </source>
</evidence>
<dbReference type="EMBL" id="AANZ01000029">
    <property type="protein sequence ID" value="EAQ77667.1"/>
    <property type="molecule type" value="Genomic_DNA"/>
</dbReference>
<dbReference type="SUPFAM" id="SSF53649">
    <property type="entry name" value="Alkaline phosphatase-like"/>
    <property type="match status" value="1"/>
</dbReference>
<evidence type="ECO:0000256" key="1">
    <source>
        <dbReference type="ARBA" id="ARBA00008779"/>
    </source>
</evidence>
<dbReference type="eggNOG" id="COG1413">
    <property type="taxonomic scope" value="Bacteria"/>
</dbReference>